<dbReference type="GO" id="GO:0003688">
    <property type="term" value="F:DNA replication origin binding"/>
    <property type="evidence" value="ECO:0007669"/>
    <property type="project" value="TreeGrafter"/>
</dbReference>
<dbReference type="GO" id="GO:0000727">
    <property type="term" value="P:double-strand break repair via break-induced replication"/>
    <property type="evidence" value="ECO:0007669"/>
    <property type="project" value="TreeGrafter"/>
</dbReference>
<dbReference type="OrthoDB" id="10258882at2759"/>
<dbReference type="AlphaFoldDB" id="A0A2G9U2B4"/>
<sequence length="306" mass="34999">MQIPEGSKVFVIDSRRPFHHENIFEGEQIMVLVDSTEVPKLNIPEMSSVMEEDESEGSEDEDDDEGGEGATRMQKVERRLLKKTAVRMLELSAALNKATPEFLWIAAVGLNSQWADKVITIEAYHDVCIDRMRPFIHRFSPRNSGAKADDLLRVSFEKELPLAMYSHWSLYRAMAVNEHFACKTRNWTQKGDSEVKHLLADLGLTLNETRQKFEAMNSTRRKEVIQTLEKEMAPSFASFIAHFGYSSRVCAADVARGLAARLESPRRIPLVERFECARGILRCFMKSHQDYGPLVKCFDLYKVTAY</sequence>
<dbReference type="PANTHER" id="PTHR10507">
    <property type="entry name" value="CDC45-RELATED PROTEIN"/>
    <property type="match status" value="1"/>
</dbReference>
<proteinExistence type="inferred from homology"/>
<organism evidence="7 8">
    <name type="scientific">Teladorsagia circumcincta</name>
    <name type="common">Brown stomach worm</name>
    <name type="synonym">Ostertagia circumcincta</name>
    <dbReference type="NCBI Taxonomy" id="45464"/>
    <lineage>
        <taxon>Eukaryota</taxon>
        <taxon>Metazoa</taxon>
        <taxon>Ecdysozoa</taxon>
        <taxon>Nematoda</taxon>
        <taxon>Chromadorea</taxon>
        <taxon>Rhabditida</taxon>
        <taxon>Rhabditina</taxon>
        <taxon>Rhabditomorpha</taxon>
        <taxon>Strongyloidea</taxon>
        <taxon>Trichostrongylidae</taxon>
        <taxon>Teladorsagia</taxon>
    </lineage>
</organism>
<feature type="region of interest" description="Disordered" evidence="6">
    <location>
        <begin position="48"/>
        <end position="74"/>
    </location>
</feature>
<feature type="compositionally biased region" description="Acidic residues" evidence="6">
    <location>
        <begin position="50"/>
        <end position="67"/>
    </location>
</feature>
<evidence type="ECO:0000256" key="4">
    <source>
        <dbReference type="ARBA" id="ARBA00023242"/>
    </source>
</evidence>
<accession>A0A2G9U2B4</accession>
<keyword evidence="5" id="KW-0131">Cell cycle</keyword>
<dbReference type="GO" id="GO:0003682">
    <property type="term" value="F:chromatin binding"/>
    <property type="evidence" value="ECO:0007669"/>
    <property type="project" value="TreeGrafter"/>
</dbReference>
<gene>
    <name evidence="7" type="ORF">TELCIR_14003</name>
</gene>
<evidence type="ECO:0000256" key="6">
    <source>
        <dbReference type="SAM" id="MobiDB-lite"/>
    </source>
</evidence>
<dbReference type="InterPro" id="IPR003874">
    <property type="entry name" value="CDC45"/>
</dbReference>
<comment type="similarity">
    <text evidence="2">Belongs to the CDC45 family.</text>
</comment>
<dbReference type="Pfam" id="PF02724">
    <property type="entry name" value="CDC45"/>
    <property type="match status" value="1"/>
</dbReference>
<evidence type="ECO:0000256" key="3">
    <source>
        <dbReference type="ARBA" id="ARBA00022705"/>
    </source>
</evidence>
<dbReference type="EMBL" id="KZ349966">
    <property type="protein sequence ID" value="PIO64373.1"/>
    <property type="molecule type" value="Genomic_DNA"/>
</dbReference>
<keyword evidence="4" id="KW-0539">Nucleus</keyword>
<evidence type="ECO:0000313" key="8">
    <source>
        <dbReference type="Proteomes" id="UP000230423"/>
    </source>
</evidence>
<protein>
    <submittedName>
        <fullName evidence="7">CDC45-like protein</fullName>
    </submittedName>
</protein>
<keyword evidence="8" id="KW-1185">Reference proteome</keyword>
<keyword evidence="3" id="KW-0235">DNA replication</keyword>
<dbReference type="GO" id="GO:0006270">
    <property type="term" value="P:DNA replication initiation"/>
    <property type="evidence" value="ECO:0007669"/>
    <property type="project" value="InterPro"/>
</dbReference>
<dbReference type="GO" id="GO:0031261">
    <property type="term" value="C:DNA replication preinitiation complex"/>
    <property type="evidence" value="ECO:0007669"/>
    <property type="project" value="TreeGrafter"/>
</dbReference>
<evidence type="ECO:0000313" key="7">
    <source>
        <dbReference type="EMBL" id="PIO64373.1"/>
    </source>
</evidence>
<dbReference type="GO" id="GO:1902977">
    <property type="term" value="P:mitotic DNA replication preinitiation complex assembly"/>
    <property type="evidence" value="ECO:0007669"/>
    <property type="project" value="TreeGrafter"/>
</dbReference>
<dbReference type="GO" id="GO:0003697">
    <property type="term" value="F:single-stranded DNA binding"/>
    <property type="evidence" value="ECO:0007669"/>
    <property type="project" value="TreeGrafter"/>
</dbReference>
<reference evidence="7 8" key="1">
    <citation type="submission" date="2015-09" db="EMBL/GenBank/DDBJ databases">
        <title>Draft genome of the parasitic nematode Teladorsagia circumcincta isolate WARC Sus (inbred).</title>
        <authorList>
            <person name="Mitreva M."/>
        </authorList>
    </citation>
    <scope>NUCLEOTIDE SEQUENCE [LARGE SCALE GENOMIC DNA]</scope>
    <source>
        <strain evidence="7 8">S</strain>
    </source>
</reference>
<comment type="subcellular location">
    <subcellularLocation>
        <location evidence="1">Nucleus</location>
    </subcellularLocation>
</comment>
<dbReference type="PANTHER" id="PTHR10507:SF0">
    <property type="entry name" value="CELL DIVISION CONTROL PROTEIN 45 HOMOLOG"/>
    <property type="match status" value="1"/>
</dbReference>
<name>A0A2G9U2B4_TELCI</name>
<evidence type="ECO:0000256" key="2">
    <source>
        <dbReference type="ARBA" id="ARBA00010727"/>
    </source>
</evidence>
<dbReference type="Proteomes" id="UP000230423">
    <property type="component" value="Unassembled WGS sequence"/>
</dbReference>
<evidence type="ECO:0000256" key="1">
    <source>
        <dbReference type="ARBA" id="ARBA00004123"/>
    </source>
</evidence>
<evidence type="ECO:0000256" key="5">
    <source>
        <dbReference type="ARBA" id="ARBA00023306"/>
    </source>
</evidence>